<feature type="compositionally biased region" description="Basic residues" evidence="4">
    <location>
        <begin position="497"/>
        <end position="508"/>
    </location>
</feature>
<feature type="compositionally biased region" description="Polar residues" evidence="4">
    <location>
        <begin position="277"/>
        <end position="287"/>
    </location>
</feature>
<evidence type="ECO:0000256" key="2">
    <source>
        <dbReference type="ARBA" id="ARBA00022763"/>
    </source>
</evidence>
<dbReference type="InterPro" id="IPR001357">
    <property type="entry name" value="BRCT_dom"/>
</dbReference>
<dbReference type="GO" id="GO:0005634">
    <property type="term" value="C:nucleus"/>
    <property type="evidence" value="ECO:0007669"/>
    <property type="project" value="UniProtKB-SubCell"/>
</dbReference>
<keyword evidence="7" id="KW-1185">Reference proteome</keyword>
<feature type="compositionally biased region" description="Polar residues" evidence="4">
    <location>
        <begin position="75"/>
        <end position="89"/>
    </location>
</feature>
<protein>
    <submittedName>
        <fullName evidence="6">DNA damage checkpoint</fullName>
    </submittedName>
</protein>
<dbReference type="InterPro" id="IPR047250">
    <property type="entry name" value="BRCT_p53bp1-like_rpt2"/>
</dbReference>
<gene>
    <name evidence="6" type="ORF">FALBO_2583</name>
</gene>
<dbReference type="Proteomes" id="UP000554235">
    <property type="component" value="Unassembled WGS sequence"/>
</dbReference>
<evidence type="ECO:0000259" key="5">
    <source>
        <dbReference type="PROSITE" id="PS50172"/>
    </source>
</evidence>
<reference evidence="6 7" key="1">
    <citation type="submission" date="2020-01" db="EMBL/GenBank/DDBJ databases">
        <title>Identification and distribution of gene clusters putatively required for synthesis of sphingolipid metabolism inhibitors in phylogenetically diverse species of the filamentous fungus Fusarium.</title>
        <authorList>
            <person name="Kim H.-S."/>
            <person name="Busman M."/>
            <person name="Brown D.W."/>
            <person name="Divon H."/>
            <person name="Uhlig S."/>
            <person name="Proctor R.H."/>
        </authorList>
    </citation>
    <scope>NUCLEOTIDE SEQUENCE [LARGE SCALE GENOMIC DNA]</scope>
    <source>
        <strain evidence="6 7">NRRL 20459</strain>
    </source>
</reference>
<feature type="compositionally biased region" description="Polar residues" evidence="4">
    <location>
        <begin position="807"/>
        <end position="817"/>
    </location>
</feature>
<keyword evidence="2" id="KW-0227">DNA damage</keyword>
<sequence length="1187" mass="128194">MTQSEMLAQAGSNESQDSQAILEAYRAEFGVTAVRSQCSHLTAALGFAPLPAKPLTLAPPIQLSSSPPKLLSSSRTGMPTSKQIPSPQSEAALPSSDPQTSAIAAPEVPASNDALPAQARREGPAIEVSGPSHWDKAGVALTHSKKQCSSPTDNEDSGSRRLGNQRITKRPAPCKPNTVRDSSTRHDSAQPQSVQSHAPRPLIETVKLPTSASAAALLRKMEFSQQTPTQVNDDRDYSEYCDIVPSSPTNGDTQSGSHEARTLQDDETGAVNFGNLSEMNRPSSQVSEDAGFENTRGDWRLPDGTSQLNPGQTPYRPHGAAFETPAVPKNPFGAKPSIAAPLAGSQLFGQTQFSSAVKRISPTSSRPSPNLFNSISPNILQTSPLKNRANVSSPTDIRTSSPQRLDDIPETSGHEDRELIGAETPLNNRSTGGDRIPESPPSSDPTPRAQPPKSSGSNEPMTHYEPMKKSQERKSSEVAVVSSVDSDGDSDDAVRRMERRKKIERKRAKAAEELGRVSFTPRIRRESAEQPSRKKRRVSSMAAVSTALEQPQVDSDSSKAPELPPLVGDSQNAVTASNETLPDASTKATPGNSAPEKEHDDEDGDVVLVDAEKPTVDEDMIPATSPAPSLPPTAPADDLPPSEPELPKLIVDDEDGQENRAENSQLSSLPPLRRRNIRTYSRALRQKRKNPFLSSSNSDTLVPETEPKPTTISSPLHKTEALAIIEQKDENQLPPEKETPDESAVKAQSRPKKTPRNPYADLPPPMTTRSRRSETTPVTPVAIRSTAPVLPTSSSLSVLSTTPVPSAKTTPGTQDSPVSDRPESVTLPSPAGGRNLRKREPRAGTKSLSPQPAARATRTAKRFPRLDSESTDELHHSPAVSVLERSMVHTKSSRSFKQNIAPVHRTGRLFEGMVFAISFQNQAKQTERTKLETKITQAGGIILTEGFQDMFEQSSVMNTSSAVIDEANALKLTQSGGESGFTALIADSHSRKAKYMQALALGLPCLAHQWITACLNKGAIVDWEPYMLCAGASAVLGNAIRSRMLTPYSAADARLADVISQRPRLLDGQRVLVVVDSKKSRNDAKEPYIFLATVLGPSITRVFSTQQAREVLLEHQKAGNPFDWLYIDKGTGTVEAVLAPTETTGNKRRRKSAAAQPKIGNIRVLDDELVIQSLILGRMVEEDEMYT</sequence>
<dbReference type="PANTHER" id="PTHR15321">
    <property type="entry name" value="TUMOR SUPPRESSOR P53-BINDING PROTEIN 1"/>
    <property type="match status" value="1"/>
</dbReference>
<comment type="subcellular location">
    <subcellularLocation>
        <location evidence="1">Nucleus</location>
    </subcellularLocation>
</comment>
<feature type="compositionally biased region" description="Polar residues" evidence="4">
    <location>
        <begin position="569"/>
        <end position="580"/>
    </location>
</feature>
<feature type="domain" description="BRCT" evidence="5">
    <location>
        <begin position="905"/>
        <end position="1028"/>
    </location>
</feature>
<feature type="compositionally biased region" description="Basic and acidic residues" evidence="4">
    <location>
        <begin position="726"/>
        <end position="744"/>
    </location>
</feature>
<feature type="region of interest" description="Disordered" evidence="4">
    <location>
        <begin position="56"/>
        <end position="206"/>
    </location>
</feature>
<keyword evidence="3" id="KW-0539">Nucleus</keyword>
<name>A0A8H4LNA0_9HYPO</name>
<dbReference type="InterPro" id="IPR036420">
    <property type="entry name" value="BRCT_dom_sf"/>
</dbReference>
<dbReference type="OrthoDB" id="129353at2759"/>
<evidence type="ECO:0000313" key="7">
    <source>
        <dbReference type="Proteomes" id="UP000554235"/>
    </source>
</evidence>
<feature type="compositionally biased region" description="Basic and acidic residues" evidence="4">
    <location>
        <begin position="465"/>
        <end position="476"/>
    </location>
</feature>
<dbReference type="GO" id="GO:0045944">
    <property type="term" value="P:positive regulation of transcription by RNA polymerase II"/>
    <property type="evidence" value="ECO:0007669"/>
    <property type="project" value="TreeGrafter"/>
</dbReference>
<feature type="compositionally biased region" description="Low complexity" evidence="4">
    <location>
        <begin position="785"/>
        <end position="806"/>
    </location>
</feature>
<feature type="compositionally biased region" description="Basic and acidic residues" evidence="4">
    <location>
        <begin position="404"/>
        <end position="420"/>
    </location>
</feature>
<dbReference type="InterPro" id="IPR047252">
    <property type="entry name" value="TP53BP1-like"/>
</dbReference>
<feature type="compositionally biased region" description="Pro residues" evidence="4">
    <location>
        <begin position="438"/>
        <end position="450"/>
    </location>
</feature>
<feature type="compositionally biased region" description="Basic and acidic residues" evidence="4">
    <location>
        <begin position="523"/>
        <end position="532"/>
    </location>
</feature>
<feature type="compositionally biased region" description="Low complexity" evidence="4">
    <location>
        <begin position="56"/>
        <end position="74"/>
    </location>
</feature>
<dbReference type="Gene3D" id="3.40.50.10190">
    <property type="entry name" value="BRCT domain"/>
    <property type="match status" value="1"/>
</dbReference>
<evidence type="ECO:0000256" key="4">
    <source>
        <dbReference type="SAM" id="MobiDB-lite"/>
    </source>
</evidence>
<dbReference type="CDD" id="cd17745">
    <property type="entry name" value="BRCT_p53bp1_rpt1"/>
    <property type="match status" value="1"/>
</dbReference>
<dbReference type="SMART" id="SM00292">
    <property type="entry name" value="BRCT"/>
    <property type="match status" value="1"/>
</dbReference>
<feature type="region of interest" description="Disordered" evidence="4">
    <location>
        <begin position="358"/>
        <end position="879"/>
    </location>
</feature>
<feature type="region of interest" description="Disordered" evidence="4">
    <location>
        <begin position="277"/>
        <end position="333"/>
    </location>
</feature>
<dbReference type="InterPro" id="IPR047249">
    <property type="entry name" value="BRCT_p53bp1-like_rpt1"/>
</dbReference>
<evidence type="ECO:0000256" key="3">
    <source>
        <dbReference type="ARBA" id="ARBA00023242"/>
    </source>
</evidence>
<accession>A0A8H4LNA0</accession>
<comment type="caution">
    <text evidence="6">The sequence shown here is derived from an EMBL/GenBank/DDBJ whole genome shotgun (WGS) entry which is preliminary data.</text>
</comment>
<evidence type="ECO:0000256" key="1">
    <source>
        <dbReference type="ARBA" id="ARBA00004123"/>
    </source>
</evidence>
<dbReference type="PROSITE" id="PS50172">
    <property type="entry name" value="BRCT"/>
    <property type="match status" value="1"/>
</dbReference>
<organism evidence="6 7">
    <name type="scientific">Fusarium albosuccineum</name>
    <dbReference type="NCBI Taxonomy" id="1237068"/>
    <lineage>
        <taxon>Eukaryota</taxon>
        <taxon>Fungi</taxon>
        <taxon>Dikarya</taxon>
        <taxon>Ascomycota</taxon>
        <taxon>Pezizomycotina</taxon>
        <taxon>Sordariomycetes</taxon>
        <taxon>Hypocreomycetidae</taxon>
        <taxon>Hypocreales</taxon>
        <taxon>Nectriaceae</taxon>
        <taxon>Fusarium</taxon>
        <taxon>Fusarium decemcellulare species complex</taxon>
    </lineage>
</organism>
<proteinExistence type="predicted"/>
<dbReference type="SUPFAM" id="SSF52113">
    <property type="entry name" value="BRCT domain"/>
    <property type="match status" value="1"/>
</dbReference>
<dbReference type="CDD" id="cd17724">
    <property type="entry name" value="BRCT_p53bp1_rpt2"/>
    <property type="match status" value="1"/>
</dbReference>
<feature type="compositionally biased region" description="Basic and acidic residues" evidence="4">
    <location>
        <begin position="864"/>
        <end position="876"/>
    </location>
</feature>
<dbReference type="GO" id="GO:0000077">
    <property type="term" value="P:DNA damage checkpoint signaling"/>
    <property type="evidence" value="ECO:0007669"/>
    <property type="project" value="TreeGrafter"/>
</dbReference>
<dbReference type="AlphaFoldDB" id="A0A8H4LNA0"/>
<feature type="compositionally biased region" description="Polar residues" evidence="4">
    <location>
        <begin position="358"/>
        <end position="403"/>
    </location>
</feature>
<dbReference type="GO" id="GO:0042393">
    <property type="term" value="F:histone binding"/>
    <property type="evidence" value="ECO:0007669"/>
    <property type="project" value="TreeGrafter"/>
</dbReference>
<dbReference type="Pfam" id="PF00533">
    <property type="entry name" value="BRCT"/>
    <property type="match status" value="1"/>
</dbReference>
<dbReference type="EMBL" id="JAADYS010000328">
    <property type="protein sequence ID" value="KAF4470529.1"/>
    <property type="molecule type" value="Genomic_DNA"/>
</dbReference>
<evidence type="ECO:0000313" key="6">
    <source>
        <dbReference type="EMBL" id="KAF4470529.1"/>
    </source>
</evidence>
<dbReference type="PANTHER" id="PTHR15321:SF3">
    <property type="entry name" value="TP53-BINDING PROTEIN 1"/>
    <property type="match status" value="1"/>
</dbReference>